<dbReference type="PIRSF" id="PIRSF011576">
    <property type="entry name" value="YabP"/>
    <property type="match status" value="1"/>
</dbReference>
<dbReference type="Proteomes" id="UP000233534">
    <property type="component" value="Chromosome"/>
</dbReference>
<dbReference type="Gene3D" id="2.60.40.2000">
    <property type="match status" value="1"/>
</dbReference>
<dbReference type="RefSeq" id="WP_101298540.1">
    <property type="nucleotide sequence ID" value="NZ_CP025197.1"/>
</dbReference>
<organism evidence="1 3">
    <name type="scientific">Acetivibrio saccincola</name>
    <dbReference type="NCBI Taxonomy" id="1677857"/>
    <lineage>
        <taxon>Bacteria</taxon>
        <taxon>Bacillati</taxon>
        <taxon>Bacillota</taxon>
        <taxon>Clostridia</taxon>
        <taxon>Eubacteriales</taxon>
        <taxon>Oscillospiraceae</taxon>
        <taxon>Acetivibrio</taxon>
    </lineage>
</organism>
<evidence type="ECO:0000313" key="4">
    <source>
        <dbReference type="Proteomes" id="UP000239720"/>
    </source>
</evidence>
<dbReference type="KEGG" id="hsc:HVS_00580"/>
<dbReference type="InterPro" id="IPR038705">
    <property type="entry name" value="YabP_sf"/>
</dbReference>
<dbReference type="EMBL" id="NEMB01000003">
    <property type="protein sequence ID" value="PQQ65718.1"/>
    <property type="molecule type" value="Genomic_DNA"/>
</dbReference>
<accession>A0A2K9E3R4</accession>
<dbReference type="AlphaFoldDB" id="A0A2K9E3R4"/>
<evidence type="ECO:0000313" key="1">
    <source>
        <dbReference type="EMBL" id="AUG56096.1"/>
    </source>
</evidence>
<evidence type="ECO:0000313" key="3">
    <source>
        <dbReference type="Proteomes" id="UP000233534"/>
    </source>
</evidence>
<reference evidence="2 4" key="2">
    <citation type="journal article" date="2018" name="Syst. Appl. Microbiol.">
        <title>Characterization and high-quality draft genome sequence of Herbivorax saccincola A7, an anaerobic, alkaliphilic, thermophilic, cellulolytic, and xylanolytic bacterium.</title>
        <authorList>
            <person name="Aikawa S."/>
            <person name="Baramee S."/>
            <person name="Sermsathanaswadi J."/>
            <person name="Thianheng P."/>
            <person name="Tachaapaikoon C."/>
            <person name="Shikata A."/>
            <person name="Waeonukul R."/>
            <person name="Pason P."/>
            <person name="Ratanakhanokchai K."/>
            <person name="Kosugi A."/>
        </authorList>
    </citation>
    <scope>NUCLEOTIDE SEQUENCE [LARGE SCALE GENOMIC DNA]</scope>
    <source>
        <strain evidence="2 4">A7</strain>
    </source>
</reference>
<dbReference type="GO" id="GO:0030435">
    <property type="term" value="P:sporulation resulting in formation of a cellular spore"/>
    <property type="evidence" value="ECO:0007669"/>
    <property type="project" value="InterPro"/>
</dbReference>
<proteinExistence type="predicted"/>
<dbReference type="Proteomes" id="UP000239720">
    <property type="component" value="Unassembled WGS sequence"/>
</dbReference>
<sequence length="97" mass="10967">MIDDKKMSKPLVQNILMENRERMSISGVLDVESFDEESVVVETEMGTLVIKGEDLHINKLSIDSSELNIEGYITGLYYSDRDGGRSKGTGFWAKMFK</sequence>
<gene>
    <name evidence="1" type="primary">yabP</name>
    <name evidence="2" type="ORF">B9R14_02325</name>
    <name evidence="1" type="ORF">HVS_00580</name>
</gene>
<protein>
    <submittedName>
        <fullName evidence="1">Spore protein YabP</fullName>
    </submittedName>
    <submittedName>
        <fullName evidence="2">Sporulation protein YabP</fullName>
    </submittedName>
</protein>
<dbReference type="InterPro" id="IPR012504">
    <property type="entry name" value="Spore_YabP"/>
</dbReference>
<evidence type="ECO:0000313" key="2">
    <source>
        <dbReference type="EMBL" id="PQQ65718.1"/>
    </source>
</evidence>
<dbReference type="InterPro" id="IPR022476">
    <property type="entry name" value="Spore_YabP/YqfC"/>
</dbReference>
<dbReference type="OrthoDB" id="9795125at2"/>
<name>A0A2K9E3R4_9FIRM</name>
<dbReference type="EMBL" id="CP025197">
    <property type="protein sequence ID" value="AUG56096.1"/>
    <property type="molecule type" value="Genomic_DNA"/>
</dbReference>
<dbReference type="Pfam" id="PF07873">
    <property type="entry name" value="YabP"/>
    <property type="match status" value="1"/>
</dbReference>
<reference evidence="1 3" key="1">
    <citation type="submission" date="2017-12" db="EMBL/GenBank/DDBJ databases">
        <title>Complete genome sequence of Herbivorax saccincola GGR1, a novel Cellulosome-producing hydrolytic bacterium in a thermophilic biogas plant, established by Illumina and Nanopore MinION sequencing.</title>
        <authorList>
            <person name="Pechtl A."/>
            <person name="Ruckert C."/>
            <person name="Koeck D.E."/>
            <person name="Maus I."/>
            <person name="Winkler A."/>
            <person name="Kalinowski J."/>
            <person name="Puhler A."/>
            <person name="Schwarz W.W."/>
            <person name="Zverlov V.V."/>
            <person name="Schluter A."/>
            <person name="Liebl W."/>
        </authorList>
    </citation>
    <scope>NUCLEOTIDE SEQUENCE [LARGE SCALE GENOMIC DNA]</scope>
    <source>
        <strain evidence="1">GGR1</strain>
        <strain evidence="3">SR1</strain>
    </source>
</reference>
<keyword evidence="3" id="KW-1185">Reference proteome</keyword>
<dbReference type="NCBIfam" id="TIGR02892">
    <property type="entry name" value="spore_yabP"/>
    <property type="match status" value="1"/>
</dbReference>